<gene>
    <name evidence="1" type="ORF">HanXRQr2_Chr12g0543771</name>
</gene>
<comment type="caution">
    <text evidence="1">The sequence shown here is derived from an EMBL/GenBank/DDBJ whole genome shotgun (WGS) entry which is preliminary data.</text>
</comment>
<evidence type="ECO:0000313" key="1">
    <source>
        <dbReference type="EMBL" id="KAF5778122.1"/>
    </source>
</evidence>
<dbReference type="EMBL" id="MNCJ02000327">
    <property type="protein sequence ID" value="KAF5778122.1"/>
    <property type="molecule type" value="Genomic_DNA"/>
</dbReference>
<sequence length="43" mass="5160">MHAFIHSCYVYRDDLARYIFNRGLYLVLLLKRGRRKMEASALV</sequence>
<reference evidence="1" key="2">
    <citation type="submission" date="2020-06" db="EMBL/GenBank/DDBJ databases">
        <title>Helianthus annuus Genome sequencing and assembly Release 2.</title>
        <authorList>
            <person name="Gouzy J."/>
            <person name="Langlade N."/>
            <person name="Munos S."/>
        </authorList>
    </citation>
    <scope>NUCLEOTIDE SEQUENCE</scope>
    <source>
        <tissue evidence="1">Leaves</tissue>
    </source>
</reference>
<keyword evidence="2" id="KW-1185">Reference proteome</keyword>
<dbReference type="Proteomes" id="UP000215914">
    <property type="component" value="Unassembled WGS sequence"/>
</dbReference>
<proteinExistence type="predicted"/>
<accession>A0A9K3HGW2</accession>
<evidence type="ECO:0000313" key="2">
    <source>
        <dbReference type="Proteomes" id="UP000215914"/>
    </source>
</evidence>
<name>A0A9K3HGW2_HELAN</name>
<protein>
    <submittedName>
        <fullName evidence="1">Uncharacterized protein</fullName>
    </submittedName>
</protein>
<organism evidence="1 2">
    <name type="scientific">Helianthus annuus</name>
    <name type="common">Common sunflower</name>
    <dbReference type="NCBI Taxonomy" id="4232"/>
    <lineage>
        <taxon>Eukaryota</taxon>
        <taxon>Viridiplantae</taxon>
        <taxon>Streptophyta</taxon>
        <taxon>Embryophyta</taxon>
        <taxon>Tracheophyta</taxon>
        <taxon>Spermatophyta</taxon>
        <taxon>Magnoliopsida</taxon>
        <taxon>eudicotyledons</taxon>
        <taxon>Gunneridae</taxon>
        <taxon>Pentapetalae</taxon>
        <taxon>asterids</taxon>
        <taxon>campanulids</taxon>
        <taxon>Asterales</taxon>
        <taxon>Asteraceae</taxon>
        <taxon>Asteroideae</taxon>
        <taxon>Heliantheae alliance</taxon>
        <taxon>Heliantheae</taxon>
        <taxon>Helianthus</taxon>
    </lineage>
</organism>
<reference evidence="1" key="1">
    <citation type="journal article" date="2017" name="Nature">
        <title>The sunflower genome provides insights into oil metabolism, flowering and Asterid evolution.</title>
        <authorList>
            <person name="Badouin H."/>
            <person name="Gouzy J."/>
            <person name="Grassa C.J."/>
            <person name="Murat F."/>
            <person name="Staton S.E."/>
            <person name="Cottret L."/>
            <person name="Lelandais-Briere C."/>
            <person name="Owens G.L."/>
            <person name="Carrere S."/>
            <person name="Mayjonade B."/>
            <person name="Legrand L."/>
            <person name="Gill N."/>
            <person name="Kane N.C."/>
            <person name="Bowers J.E."/>
            <person name="Hubner S."/>
            <person name="Bellec A."/>
            <person name="Berard A."/>
            <person name="Berges H."/>
            <person name="Blanchet N."/>
            <person name="Boniface M.C."/>
            <person name="Brunel D."/>
            <person name="Catrice O."/>
            <person name="Chaidir N."/>
            <person name="Claudel C."/>
            <person name="Donnadieu C."/>
            <person name="Faraut T."/>
            <person name="Fievet G."/>
            <person name="Helmstetter N."/>
            <person name="King M."/>
            <person name="Knapp S.J."/>
            <person name="Lai Z."/>
            <person name="Le Paslier M.C."/>
            <person name="Lippi Y."/>
            <person name="Lorenzon L."/>
            <person name="Mandel J.R."/>
            <person name="Marage G."/>
            <person name="Marchand G."/>
            <person name="Marquand E."/>
            <person name="Bret-Mestries E."/>
            <person name="Morien E."/>
            <person name="Nambeesan S."/>
            <person name="Nguyen T."/>
            <person name="Pegot-Espagnet P."/>
            <person name="Pouilly N."/>
            <person name="Raftis F."/>
            <person name="Sallet E."/>
            <person name="Schiex T."/>
            <person name="Thomas J."/>
            <person name="Vandecasteele C."/>
            <person name="Vares D."/>
            <person name="Vear F."/>
            <person name="Vautrin S."/>
            <person name="Crespi M."/>
            <person name="Mangin B."/>
            <person name="Burke J.M."/>
            <person name="Salse J."/>
            <person name="Munos S."/>
            <person name="Vincourt P."/>
            <person name="Rieseberg L.H."/>
            <person name="Langlade N.B."/>
        </authorList>
    </citation>
    <scope>NUCLEOTIDE SEQUENCE</scope>
    <source>
        <tissue evidence="1">Leaves</tissue>
    </source>
</reference>
<dbReference type="AlphaFoldDB" id="A0A9K3HGW2"/>
<dbReference type="Gramene" id="mRNA:HanXRQr2_Chr12g0543771">
    <property type="protein sequence ID" value="mRNA:HanXRQr2_Chr12g0543771"/>
    <property type="gene ID" value="HanXRQr2_Chr12g0543771"/>
</dbReference>